<evidence type="ECO:0000313" key="3">
    <source>
        <dbReference type="Proteomes" id="UP001228376"/>
    </source>
</evidence>
<organism evidence="2 3">
    <name type="scientific">Tigheibacillus jepli</name>
    <dbReference type="NCBI Taxonomy" id="3035914"/>
    <lineage>
        <taxon>Bacteria</taxon>
        <taxon>Bacillati</taxon>
        <taxon>Bacillota</taxon>
        <taxon>Bacilli</taxon>
        <taxon>Bacillales</taxon>
        <taxon>Bacillaceae</taxon>
        <taxon>Tigheibacillus</taxon>
    </lineage>
</organism>
<comment type="caution">
    <text evidence="2">The sequence shown here is derived from an EMBL/GenBank/DDBJ whole genome shotgun (WGS) entry which is preliminary data.</text>
</comment>
<dbReference type="EMBL" id="JAROCA020000003">
    <property type="protein sequence ID" value="MDY0407038.1"/>
    <property type="molecule type" value="Genomic_DNA"/>
</dbReference>
<keyword evidence="1" id="KW-0472">Membrane</keyword>
<name>A0ABU5CL04_9BACI</name>
<feature type="transmembrane region" description="Helical" evidence="1">
    <location>
        <begin position="74"/>
        <end position="95"/>
    </location>
</feature>
<gene>
    <name evidence="2" type="ORF">P5G51_018350</name>
</gene>
<feature type="transmembrane region" description="Helical" evidence="1">
    <location>
        <begin position="6"/>
        <end position="25"/>
    </location>
</feature>
<feature type="transmembrane region" description="Helical" evidence="1">
    <location>
        <begin position="141"/>
        <end position="165"/>
    </location>
</feature>
<keyword evidence="3" id="KW-1185">Reference proteome</keyword>
<accession>A0ABU5CL04</accession>
<protein>
    <submittedName>
        <fullName evidence="2">Uncharacterized protein</fullName>
    </submittedName>
</protein>
<keyword evidence="1" id="KW-1133">Transmembrane helix</keyword>
<dbReference type="RefSeq" id="WP_306065738.1">
    <property type="nucleotide sequence ID" value="NZ_JAROCA020000003.1"/>
</dbReference>
<evidence type="ECO:0000313" key="2">
    <source>
        <dbReference type="EMBL" id="MDY0407038.1"/>
    </source>
</evidence>
<proteinExistence type="predicted"/>
<evidence type="ECO:0000256" key="1">
    <source>
        <dbReference type="SAM" id="Phobius"/>
    </source>
</evidence>
<keyword evidence="1" id="KW-0812">Transmembrane</keyword>
<sequence>MAFSSIVIIGVLGMVLVIFFRNKIIGMNIGATGNKGATSFRHAWKAGLCLFLANAALFFGTAIILFLLQFLMIPYLHVLIMFLAVVASIHMWVHFHHSWCGNRRGRVRFAFIGSSFYLLLAIILIIRMITIKPSYPGEDMVMATIGLFFGVIVTFIAFLTCFLFVSAKGCQTPQQF</sequence>
<reference evidence="2 3" key="1">
    <citation type="submission" date="2023-10" db="EMBL/GenBank/DDBJ databases">
        <title>179-bfca-hs.</title>
        <authorList>
            <person name="Miliotis G."/>
            <person name="Sengupta P."/>
            <person name="Hameed A."/>
            <person name="Chuvochina M."/>
            <person name="Mcdonagh F."/>
            <person name="Simpson A.C."/>
            <person name="Singh N.K."/>
            <person name="Rekha P.D."/>
            <person name="Raman K."/>
            <person name="Hugenholtz P."/>
            <person name="Venkateswaran K."/>
        </authorList>
    </citation>
    <scope>NUCLEOTIDE SEQUENCE [LARGE SCALE GENOMIC DNA]</scope>
    <source>
        <strain evidence="2 3">179-BFC-A-HS</strain>
    </source>
</reference>
<dbReference type="Proteomes" id="UP001228376">
    <property type="component" value="Unassembled WGS sequence"/>
</dbReference>
<feature type="transmembrane region" description="Helical" evidence="1">
    <location>
        <begin position="46"/>
        <end position="68"/>
    </location>
</feature>
<feature type="transmembrane region" description="Helical" evidence="1">
    <location>
        <begin position="107"/>
        <end position="129"/>
    </location>
</feature>